<reference evidence="1" key="1">
    <citation type="submission" date="2020-05" db="EMBL/GenBank/DDBJ databases">
        <title>Mycena genomes resolve the evolution of fungal bioluminescence.</title>
        <authorList>
            <person name="Tsai I.J."/>
        </authorList>
    </citation>
    <scope>NUCLEOTIDE SEQUENCE</scope>
    <source>
        <strain evidence="1">171206Taipei</strain>
    </source>
</reference>
<protein>
    <submittedName>
        <fullName evidence="1">Uncharacterized protein</fullName>
    </submittedName>
</protein>
<sequence>MLGHPENSALERLLLVQSFLNSQKGSLVRITARYLEAAPLSVIRTLLSGSPRVCLSYSFTRLTRDILRELEQEKTAETPALEELEVHKSIIACQLLCLPEFVSHIRAVRRLSLALRTEDDIALTSMTAPTLEHLTLNLVDTDINARFPSSFPRLREVRLSMMLNQAACVHFTQSTSSLLPTVLSPATCPVLETLVIELRWHLFINTQDLMLLAQVAKAVDRKLKVHPKPPLCLWEIDFGFEPVETIGERVLQSMPWAAEHRLVRWNEVVIPSEDDY</sequence>
<dbReference type="AlphaFoldDB" id="A0A8H6SZI3"/>
<evidence type="ECO:0000313" key="1">
    <source>
        <dbReference type="EMBL" id="KAF7307642.1"/>
    </source>
</evidence>
<organism evidence="1 2">
    <name type="scientific">Mycena indigotica</name>
    <dbReference type="NCBI Taxonomy" id="2126181"/>
    <lineage>
        <taxon>Eukaryota</taxon>
        <taxon>Fungi</taxon>
        <taxon>Dikarya</taxon>
        <taxon>Basidiomycota</taxon>
        <taxon>Agaricomycotina</taxon>
        <taxon>Agaricomycetes</taxon>
        <taxon>Agaricomycetidae</taxon>
        <taxon>Agaricales</taxon>
        <taxon>Marasmiineae</taxon>
        <taxon>Mycenaceae</taxon>
        <taxon>Mycena</taxon>
    </lineage>
</organism>
<dbReference type="EMBL" id="JACAZF010000004">
    <property type="protein sequence ID" value="KAF7307642.1"/>
    <property type="molecule type" value="Genomic_DNA"/>
</dbReference>
<dbReference type="GeneID" id="59344885"/>
<accession>A0A8H6SZI3</accession>
<evidence type="ECO:0000313" key="2">
    <source>
        <dbReference type="Proteomes" id="UP000636479"/>
    </source>
</evidence>
<keyword evidence="2" id="KW-1185">Reference proteome</keyword>
<comment type="caution">
    <text evidence="1">The sequence shown here is derived from an EMBL/GenBank/DDBJ whole genome shotgun (WGS) entry which is preliminary data.</text>
</comment>
<dbReference type="OrthoDB" id="2745898at2759"/>
<name>A0A8H6SZI3_9AGAR</name>
<dbReference type="RefSeq" id="XP_037222661.1">
    <property type="nucleotide sequence ID" value="XM_037362369.1"/>
</dbReference>
<gene>
    <name evidence="1" type="ORF">MIND_00559500</name>
</gene>
<proteinExistence type="predicted"/>
<dbReference type="Proteomes" id="UP000636479">
    <property type="component" value="Unassembled WGS sequence"/>
</dbReference>